<reference evidence="2" key="3">
    <citation type="submission" date="2018-07" db="EMBL/GenBank/DDBJ databases">
        <authorList>
            <person name="Quirk P.G."/>
            <person name="Krulwich T.A."/>
        </authorList>
    </citation>
    <scope>NUCLEOTIDE SEQUENCE</scope>
    <source>
        <strain evidence="2">CCRI-19302</strain>
    </source>
</reference>
<reference evidence="2 3" key="1">
    <citation type="journal article" date="2017" name="Genome Announc.">
        <title>Draft Genome Sequence of a Sporulating and Motile Strain of Lachnotalea glycerini Isolated from Water in Quebec City, Canada.</title>
        <authorList>
            <person name="Maheux A.F."/>
            <person name="Boudreau D.K."/>
            <person name="Berube E."/>
            <person name="Boissinot M."/>
            <person name="Raymond F."/>
            <person name="Brodeur S."/>
            <person name="Corbeil J."/>
            <person name="Isabel S."/>
            <person name="Omar R.F."/>
            <person name="Bergeron M.G."/>
        </authorList>
    </citation>
    <scope>NUCLEOTIDE SEQUENCE [LARGE SCALE GENOMIC DNA]</scope>
    <source>
        <strain evidence="2 3">CCRI-19302</strain>
    </source>
</reference>
<dbReference type="Gene3D" id="1.10.10.60">
    <property type="entry name" value="Homeodomain-like"/>
    <property type="match status" value="1"/>
</dbReference>
<dbReference type="AlphaFoldDB" id="A0A255IQ22"/>
<dbReference type="Proteomes" id="UP000216411">
    <property type="component" value="Unassembled WGS sequence"/>
</dbReference>
<evidence type="ECO:0000313" key="2">
    <source>
        <dbReference type="EMBL" id="RDY30237.1"/>
    </source>
</evidence>
<keyword evidence="3" id="KW-1185">Reference proteome</keyword>
<organism evidence="1 4">
    <name type="scientific">Lachnotalea glycerini</name>
    <dbReference type="NCBI Taxonomy" id="1763509"/>
    <lineage>
        <taxon>Bacteria</taxon>
        <taxon>Bacillati</taxon>
        <taxon>Bacillota</taxon>
        <taxon>Clostridia</taxon>
        <taxon>Lachnospirales</taxon>
        <taxon>Lachnospiraceae</taxon>
        <taxon>Lachnotalea</taxon>
    </lineage>
</organism>
<sequence>MTEVQETKIRELRLKGLGYRRIATEAGLSRDIVRNYCRSKGMAGYASFGKECIGTDFQGQSLFVLWKGNRAACHRASEEVLFGNLPEKMVEGTPNNLKRMQ</sequence>
<reference evidence="1 4" key="2">
    <citation type="submission" date="2018-05" db="EMBL/GenBank/DDBJ databases">
        <title>Genomic Encyclopedia of Type Strains, Phase IV (KMG-IV): sequencing the most valuable type-strain genomes for metagenomic binning, comparative biology and taxonomic classification.</title>
        <authorList>
            <person name="Goeker M."/>
        </authorList>
    </citation>
    <scope>NUCLEOTIDE SEQUENCE [LARGE SCALE GENOMIC DNA]</scope>
    <source>
        <strain evidence="1 4">DSM 28816</strain>
    </source>
</reference>
<evidence type="ECO:0000313" key="4">
    <source>
        <dbReference type="Proteomes" id="UP000247523"/>
    </source>
</evidence>
<evidence type="ECO:0000313" key="1">
    <source>
        <dbReference type="EMBL" id="PXV87833.1"/>
    </source>
</evidence>
<comment type="caution">
    <text evidence="1">The sequence shown here is derived from an EMBL/GenBank/DDBJ whole genome shotgun (WGS) entry which is preliminary data.</text>
</comment>
<dbReference type="EMBL" id="QICS01000009">
    <property type="protein sequence ID" value="PXV87833.1"/>
    <property type="molecule type" value="Genomic_DNA"/>
</dbReference>
<protein>
    <submittedName>
        <fullName evidence="1">Uncharacterized protein</fullName>
    </submittedName>
</protein>
<gene>
    <name evidence="1" type="ORF">C8E03_109123</name>
    <name evidence="2" type="ORF">CG710_015585</name>
</gene>
<accession>A0A255IQ22</accession>
<name>A0A255IQ22_9FIRM</name>
<evidence type="ECO:0000313" key="3">
    <source>
        <dbReference type="Proteomes" id="UP000216411"/>
    </source>
</evidence>
<proteinExistence type="predicted"/>
<dbReference type="EMBL" id="NOKA02000043">
    <property type="protein sequence ID" value="RDY30237.1"/>
    <property type="molecule type" value="Genomic_DNA"/>
</dbReference>
<dbReference type="Proteomes" id="UP000247523">
    <property type="component" value="Unassembled WGS sequence"/>
</dbReference>